<dbReference type="RefSeq" id="WP_046771891.1">
    <property type="nucleotide sequence ID" value="NZ_LBMC01000052.1"/>
</dbReference>
<gene>
    <name evidence="2" type="ORF">SAMN04488563_5386</name>
</gene>
<sequence>MTDRPIEHAVDGLHEARDEASRGVADVADRARKATDGITRMVEAANVRSGTDNPAAAVADLGQAIQAVLRTLGDELQSLLGGAADDLDELRRPADNSAAADAPTAVAAVPDELPVIKVSTGASERHPALNNPPPSSVIEVDGAVRYTTDERGRVIRTQSVLVETTPDQPRDKYAQTSLKDKLPGDHAGHIIGRIFGGIGQRLNLVPMEGKNVNNGQYAALEGQWHDAITKDKKEVELDVHLFYNDHTRRPHKLEVYHTIDDKTELTIIRNKPAPKGTP</sequence>
<evidence type="ECO:0000313" key="2">
    <source>
        <dbReference type="EMBL" id="SDU77002.1"/>
    </source>
</evidence>
<dbReference type="Gene3D" id="3.40.570.10">
    <property type="entry name" value="Extracellular Endonuclease, subunit A"/>
    <property type="match status" value="1"/>
</dbReference>
<keyword evidence="3" id="KW-1185">Reference proteome</keyword>
<dbReference type="Proteomes" id="UP000182977">
    <property type="component" value="Chromosome I"/>
</dbReference>
<proteinExistence type="predicted"/>
<feature type="domain" description="Type VII secretion system protein EssD-like" evidence="1">
    <location>
        <begin position="140"/>
        <end position="259"/>
    </location>
</feature>
<dbReference type="InterPro" id="IPR044929">
    <property type="entry name" value="DNA/RNA_non-sp_Endonuclease_sf"/>
</dbReference>
<dbReference type="GO" id="GO:0004519">
    <property type="term" value="F:endonuclease activity"/>
    <property type="evidence" value="ECO:0007669"/>
    <property type="project" value="UniProtKB-KW"/>
</dbReference>
<accession>A0A1H2L882</accession>
<reference evidence="3" key="1">
    <citation type="submission" date="2016-10" db="EMBL/GenBank/DDBJ databases">
        <authorList>
            <person name="Varghese N."/>
            <person name="Submissions S."/>
        </authorList>
    </citation>
    <scope>NUCLEOTIDE SEQUENCE [LARGE SCALE GENOMIC DNA]</scope>
    <source>
        <strain evidence="3">DSM 45079</strain>
    </source>
</reference>
<dbReference type="InterPro" id="IPR044927">
    <property type="entry name" value="Endonuclea_NS_2"/>
</dbReference>
<dbReference type="STRING" id="419479.SAMN04488563_5386"/>
<protein>
    <submittedName>
        <fullName evidence="2">DNA/RNA non-specific endonuclease</fullName>
    </submittedName>
</protein>
<keyword evidence="2" id="KW-0378">Hydrolase</keyword>
<dbReference type="OrthoDB" id="3812876at2"/>
<dbReference type="AlphaFoldDB" id="A0A1H2L882"/>
<evidence type="ECO:0000313" key="3">
    <source>
        <dbReference type="Proteomes" id="UP000182977"/>
    </source>
</evidence>
<keyword evidence="2" id="KW-0255">Endonuclease</keyword>
<dbReference type="EMBL" id="LT629791">
    <property type="protein sequence ID" value="SDU77002.1"/>
    <property type="molecule type" value="Genomic_DNA"/>
</dbReference>
<evidence type="ECO:0000259" key="1">
    <source>
        <dbReference type="Pfam" id="PF13930"/>
    </source>
</evidence>
<dbReference type="Pfam" id="PF13930">
    <property type="entry name" value="Endonuclea_NS_2"/>
    <property type="match status" value="1"/>
</dbReference>
<name>A0A1H2L882_9ACTN</name>
<organism evidence="2 3">
    <name type="scientific">Jiangella alkaliphila</name>
    <dbReference type="NCBI Taxonomy" id="419479"/>
    <lineage>
        <taxon>Bacteria</taxon>
        <taxon>Bacillati</taxon>
        <taxon>Actinomycetota</taxon>
        <taxon>Actinomycetes</taxon>
        <taxon>Jiangellales</taxon>
        <taxon>Jiangellaceae</taxon>
        <taxon>Jiangella</taxon>
    </lineage>
</organism>
<keyword evidence="2" id="KW-0540">Nuclease</keyword>